<dbReference type="SUPFAM" id="SSF55424">
    <property type="entry name" value="FAD/NAD-linked reductases, dimerisation (C-terminal) domain"/>
    <property type="match status" value="1"/>
</dbReference>
<feature type="binding site" evidence="16">
    <location>
        <position position="308"/>
    </location>
    <ligand>
        <name>FAD</name>
        <dbReference type="ChEBI" id="CHEBI:57692"/>
    </ligand>
</feature>
<keyword evidence="12" id="KW-1015">Disulfide bond</keyword>
<keyword evidence="7" id="KW-0479">Metal-binding</keyword>
<dbReference type="InterPro" id="IPR036188">
    <property type="entry name" value="FAD/NAD-bd_sf"/>
</dbReference>
<dbReference type="NCBIfam" id="TIGR02053">
    <property type="entry name" value="MerA"/>
    <property type="match status" value="1"/>
</dbReference>
<comment type="cofactor">
    <cofactor evidence="16">
        <name>FAD</name>
        <dbReference type="ChEBI" id="CHEBI:57692"/>
    </cofactor>
    <text evidence="16">Binds 1 FAD per subunit.</text>
</comment>
<dbReference type="InterPro" id="IPR021179">
    <property type="entry name" value="Mercury_reductase_MerA"/>
</dbReference>
<evidence type="ECO:0000256" key="9">
    <source>
        <dbReference type="ARBA" id="ARBA00022857"/>
    </source>
</evidence>
<feature type="binding site" evidence="16">
    <location>
        <position position="51"/>
    </location>
    <ligand>
        <name>FAD</name>
        <dbReference type="ChEBI" id="CHEBI:57692"/>
    </ligand>
</feature>
<feature type="binding site" evidence="16">
    <location>
        <position position="200"/>
    </location>
    <ligand>
        <name>NAD(+)</name>
        <dbReference type="ChEBI" id="CHEBI:57540"/>
    </ligand>
</feature>
<dbReference type="Proteomes" id="UP000319449">
    <property type="component" value="Unassembled WGS sequence"/>
</dbReference>
<keyword evidence="16" id="KW-0520">NAD</keyword>
<keyword evidence="11 18" id="KW-0560">Oxidoreductase</keyword>
<comment type="similarity">
    <text evidence="1 18">Belongs to the class-I pyridine nucleotide-disulfide oxidoreductase family.</text>
</comment>
<evidence type="ECO:0000256" key="2">
    <source>
        <dbReference type="ARBA" id="ARBA00011738"/>
    </source>
</evidence>
<dbReference type="EC" id="1.16.1.1" evidence="3"/>
<evidence type="ECO:0000256" key="10">
    <source>
        <dbReference type="ARBA" id="ARBA00022914"/>
    </source>
</evidence>
<keyword evidence="22" id="KW-1185">Reference proteome</keyword>
<keyword evidence="10" id="KW-0476">Mercury</keyword>
<evidence type="ECO:0000256" key="7">
    <source>
        <dbReference type="ARBA" id="ARBA00022723"/>
    </source>
</evidence>
<feature type="binding site" evidence="16">
    <location>
        <position position="116"/>
    </location>
    <ligand>
        <name>FAD</name>
        <dbReference type="ChEBI" id="CHEBI:57692"/>
    </ligand>
</feature>
<evidence type="ECO:0000313" key="22">
    <source>
        <dbReference type="Proteomes" id="UP000319449"/>
    </source>
</evidence>
<evidence type="ECO:0000259" key="19">
    <source>
        <dbReference type="Pfam" id="PF02852"/>
    </source>
</evidence>
<feature type="domain" description="Pyridine nucleotide-disulphide oxidoreductase dimerisation" evidence="19">
    <location>
        <begin position="343"/>
        <end position="451"/>
    </location>
</feature>
<dbReference type="PRINTS" id="PR00411">
    <property type="entry name" value="PNDRDTASEI"/>
</dbReference>
<dbReference type="PRINTS" id="PR00368">
    <property type="entry name" value="FADPNR"/>
</dbReference>
<name>A0A562WSA4_9BACT</name>
<evidence type="ECO:0000256" key="18">
    <source>
        <dbReference type="RuleBase" id="RU003691"/>
    </source>
</evidence>
<evidence type="ECO:0000256" key="12">
    <source>
        <dbReference type="ARBA" id="ARBA00023157"/>
    </source>
</evidence>
<dbReference type="Pfam" id="PF07992">
    <property type="entry name" value="Pyr_redox_2"/>
    <property type="match status" value="1"/>
</dbReference>
<evidence type="ECO:0000256" key="15">
    <source>
        <dbReference type="ARBA" id="ARBA00048984"/>
    </source>
</evidence>
<keyword evidence="5" id="KW-0475">Mercuric resistance</keyword>
<evidence type="ECO:0000256" key="14">
    <source>
        <dbReference type="ARBA" id="ARBA00031725"/>
    </source>
</evidence>
<proteinExistence type="inferred from homology"/>
<dbReference type="AlphaFoldDB" id="A0A562WSA4"/>
<evidence type="ECO:0000256" key="5">
    <source>
        <dbReference type="ARBA" id="ARBA00022466"/>
    </source>
</evidence>
<comment type="caution">
    <text evidence="21">The sequence shown here is derived from an EMBL/GenBank/DDBJ whole genome shotgun (WGS) entry which is preliminary data.</text>
</comment>
<keyword evidence="13 18" id="KW-0676">Redox-active center</keyword>
<reference evidence="21 22" key="1">
    <citation type="submission" date="2019-07" db="EMBL/GenBank/DDBJ databases">
        <title>Genomic Encyclopedia of Archaeal and Bacterial Type Strains, Phase II (KMG-II): from individual species to whole genera.</title>
        <authorList>
            <person name="Goeker M."/>
        </authorList>
    </citation>
    <scope>NUCLEOTIDE SEQUENCE [LARGE SCALE GENOMIC DNA]</scope>
    <source>
        <strain evidence="21 22">ATCC BAA-1139</strain>
    </source>
</reference>
<dbReference type="InterPro" id="IPR004099">
    <property type="entry name" value="Pyr_nucl-diS_OxRdtase_dimer"/>
</dbReference>
<organism evidence="21 22">
    <name type="scientific">Geobacter argillaceus</name>
    <dbReference type="NCBI Taxonomy" id="345631"/>
    <lineage>
        <taxon>Bacteria</taxon>
        <taxon>Pseudomonadati</taxon>
        <taxon>Thermodesulfobacteriota</taxon>
        <taxon>Desulfuromonadia</taxon>
        <taxon>Geobacterales</taxon>
        <taxon>Geobacteraceae</taxon>
        <taxon>Geobacter</taxon>
    </lineage>
</organism>
<feature type="binding site" evidence="16">
    <location>
        <position position="267"/>
    </location>
    <ligand>
        <name>NAD(+)</name>
        <dbReference type="ChEBI" id="CHEBI:57540"/>
    </ligand>
</feature>
<dbReference type="OrthoDB" id="9786429at2"/>
<dbReference type="Gene3D" id="3.50.50.60">
    <property type="entry name" value="FAD/NAD(P)-binding domain"/>
    <property type="match status" value="2"/>
</dbReference>
<evidence type="ECO:0000256" key="16">
    <source>
        <dbReference type="PIRSR" id="PIRSR000350-3"/>
    </source>
</evidence>
<dbReference type="PANTHER" id="PTHR43014:SF4">
    <property type="entry name" value="PYRIDINE NUCLEOTIDE-DISULFIDE OXIDOREDUCTASE RCLA-RELATED"/>
    <property type="match status" value="1"/>
</dbReference>
<dbReference type="GO" id="GO:0016152">
    <property type="term" value="F:mercury (II) reductase (NADP+) activity"/>
    <property type="evidence" value="ECO:0007669"/>
    <property type="project" value="UniProtKB-EC"/>
</dbReference>
<evidence type="ECO:0000256" key="1">
    <source>
        <dbReference type="ARBA" id="ARBA00007532"/>
    </source>
</evidence>
<dbReference type="GO" id="GO:0050660">
    <property type="term" value="F:flavin adenine dinucleotide binding"/>
    <property type="evidence" value="ECO:0007669"/>
    <property type="project" value="InterPro"/>
</dbReference>
<keyword evidence="16" id="KW-0547">Nucleotide-binding</keyword>
<dbReference type="Gene3D" id="3.30.390.30">
    <property type="match status" value="1"/>
</dbReference>
<dbReference type="SUPFAM" id="SSF51905">
    <property type="entry name" value="FAD/NAD(P)-binding domain"/>
    <property type="match status" value="1"/>
</dbReference>
<dbReference type="Pfam" id="PF02852">
    <property type="entry name" value="Pyr_redox_dim"/>
    <property type="match status" value="1"/>
</dbReference>
<evidence type="ECO:0000256" key="6">
    <source>
        <dbReference type="ARBA" id="ARBA00022630"/>
    </source>
</evidence>
<evidence type="ECO:0000256" key="3">
    <source>
        <dbReference type="ARBA" id="ARBA00012661"/>
    </source>
</evidence>
<keyword evidence="9" id="KW-0521">NADP</keyword>
<evidence type="ECO:0000313" key="21">
    <source>
        <dbReference type="EMBL" id="TWJ33488.1"/>
    </source>
</evidence>
<dbReference type="GO" id="GO:0045340">
    <property type="term" value="F:mercury ion binding"/>
    <property type="evidence" value="ECO:0007669"/>
    <property type="project" value="InterPro"/>
</dbReference>
<evidence type="ECO:0000256" key="4">
    <source>
        <dbReference type="ARBA" id="ARBA00014791"/>
    </source>
</evidence>
<comment type="catalytic activity">
    <reaction evidence="15">
        <text>Hg + NADP(+) + H(+) = Hg(2+) + NADPH</text>
        <dbReference type="Rhea" id="RHEA:23856"/>
        <dbReference type="ChEBI" id="CHEBI:15378"/>
        <dbReference type="ChEBI" id="CHEBI:16170"/>
        <dbReference type="ChEBI" id="CHEBI:16793"/>
        <dbReference type="ChEBI" id="CHEBI:57783"/>
        <dbReference type="ChEBI" id="CHEBI:58349"/>
        <dbReference type="EC" id="1.16.1.1"/>
    </reaction>
</comment>
<protein>
    <recommendedName>
        <fullName evidence="4">Mercuric reductase</fullName>
        <ecNumber evidence="3">1.16.1.1</ecNumber>
    </recommendedName>
    <alternativeName>
        <fullName evidence="14">Hg(II) reductase</fullName>
    </alternativeName>
</protein>
<dbReference type="PANTHER" id="PTHR43014">
    <property type="entry name" value="MERCURIC REDUCTASE"/>
    <property type="match status" value="1"/>
</dbReference>
<evidence type="ECO:0000256" key="8">
    <source>
        <dbReference type="ARBA" id="ARBA00022827"/>
    </source>
</evidence>
<feature type="binding site" evidence="16">
    <location>
        <begin position="177"/>
        <end position="184"/>
    </location>
    <ligand>
        <name>NAD(+)</name>
        <dbReference type="ChEBI" id="CHEBI:57540"/>
    </ligand>
</feature>
<feature type="disulfide bond" description="Redox-active" evidence="17">
    <location>
        <begin position="42"/>
        <end position="47"/>
    </location>
</feature>
<dbReference type="InterPro" id="IPR016156">
    <property type="entry name" value="FAD/NAD-linked_Rdtase_dimer_sf"/>
</dbReference>
<evidence type="ECO:0000256" key="17">
    <source>
        <dbReference type="PIRSR" id="PIRSR000350-4"/>
    </source>
</evidence>
<dbReference type="GO" id="GO:0003955">
    <property type="term" value="F:NAD(P)H dehydrogenase (quinone) activity"/>
    <property type="evidence" value="ECO:0007669"/>
    <property type="project" value="TreeGrafter"/>
</dbReference>
<evidence type="ECO:0000256" key="13">
    <source>
        <dbReference type="ARBA" id="ARBA00023284"/>
    </source>
</evidence>
<dbReference type="PROSITE" id="PS00076">
    <property type="entry name" value="PYRIDINE_REDOX_1"/>
    <property type="match status" value="1"/>
</dbReference>
<keyword evidence="8 16" id="KW-0274">FAD</keyword>
<dbReference type="PIRSF" id="PIRSF000350">
    <property type="entry name" value="Mercury_reductase_MerA"/>
    <property type="match status" value="1"/>
</dbReference>
<accession>A0A562WSA4</accession>
<keyword evidence="6 18" id="KW-0285">Flavoprotein</keyword>
<dbReference type="GO" id="GO:0016668">
    <property type="term" value="F:oxidoreductase activity, acting on a sulfur group of donors, NAD(P) as acceptor"/>
    <property type="evidence" value="ECO:0007669"/>
    <property type="project" value="InterPro"/>
</dbReference>
<dbReference type="EMBL" id="VLLN01000001">
    <property type="protein sequence ID" value="TWJ33488.1"/>
    <property type="molecule type" value="Genomic_DNA"/>
</dbReference>
<dbReference type="RefSeq" id="WP_145017104.1">
    <property type="nucleotide sequence ID" value="NZ_VLLN01000001.1"/>
</dbReference>
<dbReference type="FunFam" id="3.30.390.30:FF:000001">
    <property type="entry name" value="Dihydrolipoyl dehydrogenase"/>
    <property type="match status" value="1"/>
</dbReference>
<comment type="subunit">
    <text evidence="2">Homodimer.</text>
</comment>
<dbReference type="InterPro" id="IPR001100">
    <property type="entry name" value="Pyr_nuc-diS_OxRdtase"/>
</dbReference>
<evidence type="ECO:0000259" key="20">
    <source>
        <dbReference type="Pfam" id="PF07992"/>
    </source>
</evidence>
<dbReference type="GO" id="GO:0050661">
    <property type="term" value="F:NADP binding"/>
    <property type="evidence" value="ECO:0007669"/>
    <property type="project" value="InterPro"/>
</dbReference>
<dbReference type="InterPro" id="IPR012999">
    <property type="entry name" value="Pyr_OxRdtase_I_AS"/>
</dbReference>
<gene>
    <name evidence="21" type="ORF">JN12_00162</name>
</gene>
<dbReference type="InterPro" id="IPR023753">
    <property type="entry name" value="FAD/NAD-binding_dom"/>
</dbReference>
<evidence type="ECO:0000256" key="11">
    <source>
        <dbReference type="ARBA" id="ARBA00023002"/>
    </source>
</evidence>
<sequence length="467" mass="50559">MERYDLIILGGGATAFAAATEADRLGIRTVIINDGLPMGGTCVNVGCMPTKHLLAVAGELHAIRNPRFASITSIPPAFDFGKAMADKDLLITEARRRNYQDVLTGFKHVTWIDGKGSFASERIVRAGSREIEGEHILIATGCRTRVYPIEGLAETGYVTNREVLSLQRLPSSLVVLGGGPLGLEFAQIFARFGTKVKVVEVARRIAAMSEPEICEALCGYLEAEGIDFHTGVNIRRVRRNGAFKEVVVETDGKEMTVQGEDILVATGVIGNIEGLNLEGIGIETEKGCNIKVNEHLQTNIPHIWAAGDVVCHICLETVAAREGKMAVENAFTGARKTMDLGSIPFAIFTDPEVAGVGLTEAQYMARYGTCNCRTVQLSQVPKALAVNDTRGLVKMVAHHETGKVMGVHILAPHAAEMIHEATLAIRFGLTIDDLIETTHIFPTYCEGIKMAAQAFRRDIGRMSCCVE</sequence>
<dbReference type="GO" id="GO:0050787">
    <property type="term" value="P:detoxification of mercury ion"/>
    <property type="evidence" value="ECO:0007669"/>
    <property type="project" value="InterPro"/>
</dbReference>
<feature type="domain" description="FAD/NAD(P)-binding" evidence="20">
    <location>
        <begin position="4"/>
        <end position="323"/>
    </location>
</feature>